<gene>
    <name evidence="4" type="ORF">STAS_15130</name>
</gene>
<dbReference type="InterPro" id="IPR005199">
    <property type="entry name" value="Glyco_hydro_79"/>
</dbReference>
<feature type="non-terminal residue" evidence="4">
    <location>
        <position position="1542"/>
    </location>
</feature>
<dbReference type="SUPFAM" id="SSF51445">
    <property type="entry name" value="(Trans)glycosidases"/>
    <property type="match status" value="2"/>
</dbReference>
<evidence type="ECO:0000313" key="4">
    <source>
        <dbReference type="EMBL" id="GER38612.1"/>
    </source>
</evidence>
<dbReference type="PANTHER" id="PTHR14363">
    <property type="entry name" value="HEPARANASE-RELATED"/>
    <property type="match status" value="1"/>
</dbReference>
<dbReference type="PANTHER" id="PTHR14363:SF21">
    <property type="entry name" value="HEPARANASE-LIKE PROTEIN 1"/>
    <property type="match status" value="1"/>
</dbReference>
<feature type="chain" id="PRO_5022757277" evidence="3">
    <location>
        <begin position="21"/>
        <end position="1542"/>
    </location>
</feature>
<dbReference type="Gene3D" id="3.40.50.880">
    <property type="match status" value="1"/>
</dbReference>
<dbReference type="InterPro" id="IPR029062">
    <property type="entry name" value="Class_I_gatase-like"/>
</dbReference>
<protein>
    <submittedName>
        <fullName evidence="4">Heparanase 1-like protein</fullName>
    </submittedName>
</protein>
<dbReference type="EMBL" id="BKCP01005516">
    <property type="protein sequence ID" value="GER38612.1"/>
    <property type="molecule type" value="Genomic_DNA"/>
</dbReference>
<name>A0A5A7Q198_STRAF</name>
<sequence length="1542" mass="172890">MVVFRVLLLCCFAIFPAIFAQIFEDAKISIDTSTKIADTDDPYICATIDLWPPEKCNYNRCPWGSSSALNLNLSHPFLNNAIRAFKKLRVRVGGSLQDQVVYNVGELTSPCHPFKTQKGGLFGFSKGCLQMERWDELNKFFNRTGVIVTFGLNALYGRHRIHNNKNVWGGTWDSSNARDFITYTLSRGYHIDSWEFASVGAEQYGKDAIRLNDMLNNLYANFSPKSAARLIAPSGFFDKKWYGDLLKASGPKAVDILSYHLYTLGPGNDGNTVNKILNPDHLDEASRIFSMITSTIQSNGPWASAWVGESGGAFNNGIWIKLQWRLSFKPKQTLIGGFYGLLDKTTFVPNPDYYSLLLTYRACEANISALLWHRLMGKAVLSVNSNSSKYLRAYAHCAKERLSIAVLLINLSNQTTYNVEVQSDEQNQNRAKKRNSITDRLKKSVSWVGNKASDEKLYREEYHLTPENGNLTSQVMLLNGHPLKLTKNGGIPSLVPSLVKMGSILTISPLSIKFVVYRNFWSPAFRPQLVELHFFRLLLNRSAMAFRILLLFCFAIFPAIFAQIFEDGKIIIDTSAKIAETDDHYICATIDWWPQEKCNYNKCPWGSSSAINLNLSHPFLNNAIRVSLTAFKNLRLRVGGSLQDQVVYNVGKLTAPCHPFKQQKGGLFGFSNGCLLMNRWDELNKFFKRTGVIVTFGLNALYGRHRIRGNAWGGSWYSRNARDFIIYTLSKGYSIDYWEFGNELSGSGIGASVGAEQYGKDAVQLNDMLNKLYADFSRKQVPCLITPSGFFDKKWYGNGGHTMKNILNPDHLDKTSLLFKTITSTIQSKGPWASAWVGESGGAYNNGAPNISNTFLDSFWQTLIGGFYGLLDTTTFVPNPDYYSALLWHRLMGKAVLDVNINSTKYLRAYAHCAKESPGIAVLLINLSNQTTYIVDVQTDGKNQIRAEKNNSITGKLKKSVSWVGENACEKKLYRAEYHLTPKNGDLTSRVMLLNGHPLKLTENGDIPSLVPSLVIMGSNLTIPPLSIKFVEGGKGQRRGENERPFLGPKKDMDFLWRGFSISLLEGKSQVKCRVLEQPTQGNLYMGGASESESSSDLSVILPRVVIVSRRCVRKNKFVDFVGEYHLDLIVKYGAVPVIVPRVSGVHTLVDSFGPIHGVLLCEGEDIDPSLYNNNHNNSSQDGDANSHSLSPEELDEIRLVHASDTALDREKDAIELALAKLCLERNIPYLGICRGSQLLNVACGGVAHIDYQNYDAHRHPVRLVPGTPLHGWFGMEEEIWVNSYHHQGVRRLAHRFVPMAFAPDGLVEAFYDPDAYCPNEGKLNTSTSIPTSVPVPNPIRLDGEMEKKRKVIVRSFSLARNIYQHPHTITSSKQSQLEAGAEFLESNTALSLQQETRLKQMGATVRNASSYLERLRVKEGREKLARNVMGNMTVEQLSDLMSFYNMMGQICSELIGHGIPDFTFVLFRDAIFAQISEEVKIIIDTSTKCVEADDLYICATIDWWPQDKCNYNICPWGSSSAINLNLSHPFLNNLEWENHFS</sequence>
<dbReference type="Pfam" id="PF03662">
    <property type="entry name" value="Glyco_hydro_79n"/>
    <property type="match status" value="3"/>
</dbReference>
<accession>A0A5A7Q198</accession>
<keyword evidence="2" id="KW-0812">Transmembrane</keyword>
<evidence type="ECO:0000256" key="1">
    <source>
        <dbReference type="ARBA" id="ARBA00009800"/>
    </source>
</evidence>
<dbReference type="GO" id="GO:0004566">
    <property type="term" value="F:beta-glucuronidase activity"/>
    <property type="evidence" value="ECO:0007669"/>
    <property type="project" value="TreeGrafter"/>
</dbReference>
<comment type="caution">
    <text evidence="4">The sequence shown here is derived from an EMBL/GenBank/DDBJ whole genome shotgun (WGS) entry which is preliminary data.</text>
</comment>
<dbReference type="GO" id="GO:0009505">
    <property type="term" value="C:plant-type cell wall"/>
    <property type="evidence" value="ECO:0007669"/>
    <property type="project" value="TreeGrafter"/>
</dbReference>
<keyword evidence="5" id="KW-1185">Reference proteome</keyword>
<dbReference type="GO" id="GO:0016020">
    <property type="term" value="C:membrane"/>
    <property type="evidence" value="ECO:0007669"/>
    <property type="project" value="InterPro"/>
</dbReference>
<dbReference type="Proteomes" id="UP000325081">
    <property type="component" value="Unassembled WGS sequence"/>
</dbReference>
<keyword evidence="2" id="KW-0472">Membrane</keyword>
<reference evidence="5" key="1">
    <citation type="journal article" date="2019" name="Curr. Biol.">
        <title>Genome Sequence of Striga asiatica Provides Insight into the Evolution of Plant Parasitism.</title>
        <authorList>
            <person name="Yoshida S."/>
            <person name="Kim S."/>
            <person name="Wafula E.K."/>
            <person name="Tanskanen J."/>
            <person name="Kim Y.M."/>
            <person name="Honaas L."/>
            <person name="Yang Z."/>
            <person name="Spallek T."/>
            <person name="Conn C.E."/>
            <person name="Ichihashi Y."/>
            <person name="Cheong K."/>
            <person name="Cui S."/>
            <person name="Der J.P."/>
            <person name="Gundlach H."/>
            <person name="Jiao Y."/>
            <person name="Hori C."/>
            <person name="Ishida J.K."/>
            <person name="Kasahara H."/>
            <person name="Kiba T."/>
            <person name="Kim M.S."/>
            <person name="Koo N."/>
            <person name="Laohavisit A."/>
            <person name="Lee Y.H."/>
            <person name="Lumba S."/>
            <person name="McCourt P."/>
            <person name="Mortimer J.C."/>
            <person name="Mutuku J.M."/>
            <person name="Nomura T."/>
            <person name="Sasaki-Sekimoto Y."/>
            <person name="Seto Y."/>
            <person name="Wang Y."/>
            <person name="Wakatake T."/>
            <person name="Sakakibara H."/>
            <person name="Demura T."/>
            <person name="Yamaguchi S."/>
            <person name="Yoneyama K."/>
            <person name="Manabe R.I."/>
            <person name="Nelson D.C."/>
            <person name="Schulman A.H."/>
            <person name="Timko M.P."/>
            <person name="dePamphilis C.W."/>
            <person name="Choi D."/>
            <person name="Shirasu K."/>
        </authorList>
    </citation>
    <scope>NUCLEOTIDE SEQUENCE [LARGE SCALE GENOMIC DNA]</scope>
    <source>
        <strain evidence="5">cv. UVA1</strain>
    </source>
</reference>
<evidence type="ECO:0000256" key="2">
    <source>
        <dbReference type="SAM" id="Phobius"/>
    </source>
</evidence>
<comment type="similarity">
    <text evidence="1">Belongs to the glycosyl hydrolase 79 family.</text>
</comment>
<dbReference type="SUPFAM" id="SSF52317">
    <property type="entry name" value="Class I glutamine amidotransferase-like"/>
    <property type="match status" value="1"/>
</dbReference>
<dbReference type="InterPro" id="IPR017853">
    <property type="entry name" value="GH"/>
</dbReference>
<organism evidence="4 5">
    <name type="scientific">Striga asiatica</name>
    <name type="common">Asiatic witchweed</name>
    <name type="synonym">Buchnera asiatica</name>
    <dbReference type="NCBI Taxonomy" id="4170"/>
    <lineage>
        <taxon>Eukaryota</taxon>
        <taxon>Viridiplantae</taxon>
        <taxon>Streptophyta</taxon>
        <taxon>Embryophyta</taxon>
        <taxon>Tracheophyta</taxon>
        <taxon>Spermatophyta</taxon>
        <taxon>Magnoliopsida</taxon>
        <taxon>eudicotyledons</taxon>
        <taxon>Gunneridae</taxon>
        <taxon>Pentapetalae</taxon>
        <taxon>asterids</taxon>
        <taxon>lamiids</taxon>
        <taxon>Lamiales</taxon>
        <taxon>Orobanchaceae</taxon>
        <taxon>Buchnereae</taxon>
        <taxon>Striga</taxon>
    </lineage>
</organism>
<proteinExistence type="inferred from homology"/>
<feature type="transmembrane region" description="Helical" evidence="2">
    <location>
        <begin position="544"/>
        <end position="565"/>
    </location>
</feature>
<dbReference type="CDD" id="cd01745">
    <property type="entry name" value="GATase1_2"/>
    <property type="match status" value="1"/>
</dbReference>
<keyword evidence="2" id="KW-1133">Transmembrane helix</keyword>
<feature type="transmembrane region" description="Helical" evidence="2">
    <location>
        <begin position="494"/>
        <end position="516"/>
    </location>
</feature>
<evidence type="ECO:0000256" key="3">
    <source>
        <dbReference type="SAM" id="SignalP"/>
    </source>
</evidence>
<dbReference type="Pfam" id="PF07722">
    <property type="entry name" value="Peptidase_C26"/>
    <property type="match status" value="1"/>
</dbReference>
<dbReference type="Gene3D" id="3.20.20.80">
    <property type="entry name" value="Glycosidases"/>
    <property type="match status" value="2"/>
</dbReference>
<dbReference type="InterPro" id="IPR011697">
    <property type="entry name" value="Peptidase_C26"/>
</dbReference>
<feature type="signal peptide" evidence="3">
    <location>
        <begin position="1"/>
        <end position="20"/>
    </location>
</feature>
<evidence type="ECO:0000313" key="5">
    <source>
        <dbReference type="Proteomes" id="UP000325081"/>
    </source>
</evidence>
<dbReference type="OrthoDB" id="1724632at2759"/>
<keyword evidence="3" id="KW-0732">Signal</keyword>